<evidence type="ECO:0000313" key="27">
    <source>
        <dbReference type="EMBL" id="CRK90564.1"/>
    </source>
</evidence>
<reference evidence="27 28" key="1">
    <citation type="submission" date="2015-04" db="EMBL/GenBank/DDBJ databases">
        <authorList>
            <person name="Syromyatnikov M.Y."/>
            <person name="Popov V.N."/>
        </authorList>
    </citation>
    <scope>NUCLEOTIDE SEQUENCE [LARGE SCALE GENOMIC DNA]</scope>
</reference>
<evidence type="ECO:0000256" key="12">
    <source>
        <dbReference type="ARBA" id="ARBA00022989"/>
    </source>
</evidence>
<dbReference type="EC" id="2.7.7.108" evidence="15"/>
<evidence type="ECO:0000256" key="6">
    <source>
        <dbReference type="ARBA" id="ARBA00022695"/>
    </source>
</evidence>
<feature type="binding site" evidence="20">
    <location>
        <position position="384"/>
    </location>
    <ligand>
        <name>ATP</name>
        <dbReference type="ChEBI" id="CHEBI:30616"/>
    </ligand>
</feature>
<dbReference type="InterPro" id="IPR040198">
    <property type="entry name" value="Fido_containing"/>
</dbReference>
<evidence type="ECO:0000313" key="28">
    <source>
        <dbReference type="Proteomes" id="UP000183832"/>
    </source>
</evidence>
<dbReference type="STRING" id="568069.A0A1J1HT59"/>
<dbReference type="OrthoDB" id="439046at2759"/>
<evidence type="ECO:0000256" key="15">
    <source>
        <dbReference type="ARBA" id="ARBA00034531"/>
    </source>
</evidence>
<evidence type="ECO:0000256" key="10">
    <source>
        <dbReference type="ARBA" id="ARBA00022803"/>
    </source>
</evidence>
<protein>
    <recommendedName>
        <fullName evidence="3">Protein adenylyltransferase Fic</fullName>
        <ecNumber evidence="15">2.7.7.108</ecNumber>
    </recommendedName>
    <alternativeName>
        <fullName evidence="14">De-AMPylase Fic</fullName>
    </alternativeName>
</protein>
<evidence type="ECO:0000256" key="3">
    <source>
        <dbReference type="ARBA" id="ARBA00014915"/>
    </source>
</evidence>
<evidence type="ECO:0000256" key="8">
    <source>
        <dbReference type="ARBA" id="ARBA00022741"/>
    </source>
</evidence>
<evidence type="ECO:0000256" key="2">
    <source>
        <dbReference type="ARBA" id="ARBA00009742"/>
    </source>
</evidence>
<dbReference type="PROSITE" id="PS50005">
    <property type="entry name" value="TPR"/>
    <property type="match status" value="1"/>
</dbReference>
<comment type="similarity">
    <text evidence="2">Belongs to the fic family.</text>
</comment>
<comment type="subcellular location">
    <subcellularLocation>
        <location evidence="1">Membrane</location>
        <topology evidence="1">Single-pass membrane protein</topology>
    </subcellularLocation>
</comment>
<evidence type="ECO:0000256" key="14">
    <source>
        <dbReference type="ARBA" id="ARBA00030885"/>
    </source>
</evidence>
<feature type="binding site" evidence="20">
    <location>
        <begin position="344"/>
        <end position="351"/>
    </location>
    <ligand>
        <name>ATP</name>
        <dbReference type="ChEBI" id="CHEBI:30616"/>
    </ligand>
</feature>
<keyword evidence="12 25" id="KW-1133">Transmembrane helix</keyword>
<evidence type="ECO:0000259" key="26">
    <source>
        <dbReference type="PROSITE" id="PS51459"/>
    </source>
</evidence>
<evidence type="ECO:0000256" key="17">
    <source>
        <dbReference type="ARBA" id="ARBA00048696"/>
    </source>
</evidence>
<evidence type="ECO:0000256" key="16">
    <source>
        <dbReference type="ARBA" id="ARBA00047939"/>
    </source>
</evidence>
<dbReference type="Proteomes" id="UP000183832">
    <property type="component" value="Unassembled WGS sequence"/>
</dbReference>
<feature type="binding site" evidence="20">
    <location>
        <begin position="293"/>
        <end position="296"/>
    </location>
    <ligand>
        <name>ATP</name>
        <dbReference type="ChEBI" id="CHEBI:30616"/>
    </ligand>
</feature>
<feature type="binding site" evidence="20">
    <location>
        <begin position="376"/>
        <end position="377"/>
    </location>
    <ligand>
        <name>ATP</name>
        <dbReference type="ChEBI" id="CHEBI:30616"/>
    </ligand>
</feature>
<evidence type="ECO:0000256" key="19">
    <source>
        <dbReference type="PIRSR" id="PIRSR640198-1"/>
    </source>
</evidence>
<keyword evidence="7" id="KW-0677">Repeat</keyword>
<keyword evidence="10 23" id="KW-0802">TPR repeat</keyword>
<evidence type="ECO:0000256" key="5">
    <source>
        <dbReference type="ARBA" id="ARBA00022692"/>
    </source>
</evidence>
<accession>A0A1J1HT59</accession>
<evidence type="ECO:0000256" key="13">
    <source>
        <dbReference type="ARBA" id="ARBA00023136"/>
    </source>
</evidence>
<dbReference type="GO" id="GO:0016020">
    <property type="term" value="C:membrane"/>
    <property type="evidence" value="ECO:0007669"/>
    <property type="project" value="UniProtKB-SubCell"/>
</dbReference>
<dbReference type="GO" id="GO:0016787">
    <property type="term" value="F:hydrolase activity"/>
    <property type="evidence" value="ECO:0007669"/>
    <property type="project" value="UniProtKB-KW"/>
</dbReference>
<keyword evidence="6" id="KW-0548">Nucleotidyltransferase</keyword>
<proteinExistence type="inferred from homology"/>
<dbReference type="SUPFAM" id="SSF140931">
    <property type="entry name" value="Fic-like"/>
    <property type="match status" value="1"/>
</dbReference>
<dbReference type="PROSITE" id="PS51459">
    <property type="entry name" value="FIDO"/>
    <property type="match status" value="1"/>
</dbReference>
<dbReference type="PANTHER" id="PTHR13504">
    <property type="entry name" value="FIDO DOMAIN-CONTAINING PROTEIN DDB_G0283145"/>
    <property type="match status" value="1"/>
</dbReference>
<feature type="site" description="Important for autoinhibition of adenylyltransferase activity" evidence="21">
    <location>
        <position position="212"/>
    </location>
</feature>
<evidence type="ECO:0000256" key="23">
    <source>
        <dbReference type="PROSITE-ProRule" id="PRU00339"/>
    </source>
</evidence>
<evidence type="ECO:0000256" key="1">
    <source>
        <dbReference type="ARBA" id="ARBA00004167"/>
    </source>
</evidence>
<dbReference type="InterPro" id="IPR003812">
    <property type="entry name" value="Fido"/>
</dbReference>
<organism evidence="27 28">
    <name type="scientific">Clunio marinus</name>
    <dbReference type="NCBI Taxonomy" id="568069"/>
    <lineage>
        <taxon>Eukaryota</taxon>
        <taxon>Metazoa</taxon>
        <taxon>Ecdysozoa</taxon>
        <taxon>Arthropoda</taxon>
        <taxon>Hexapoda</taxon>
        <taxon>Insecta</taxon>
        <taxon>Pterygota</taxon>
        <taxon>Neoptera</taxon>
        <taxon>Endopterygota</taxon>
        <taxon>Diptera</taxon>
        <taxon>Nematocera</taxon>
        <taxon>Chironomoidea</taxon>
        <taxon>Chironomidae</taxon>
        <taxon>Clunio</taxon>
    </lineage>
</organism>
<dbReference type="Gene3D" id="1.25.40.10">
    <property type="entry name" value="Tetratricopeptide repeat domain"/>
    <property type="match status" value="1"/>
</dbReference>
<evidence type="ECO:0000256" key="9">
    <source>
        <dbReference type="ARBA" id="ARBA00022801"/>
    </source>
</evidence>
<dbReference type="SUPFAM" id="SSF48452">
    <property type="entry name" value="TPR-like"/>
    <property type="match status" value="1"/>
</dbReference>
<keyword evidence="8 20" id="KW-0547">Nucleotide-binding</keyword>
<feature type="glycosylation site" description="N-linked (GlcNAc...) asparagine" evidence="22">
    <location>
        <position position="253"/>
    </location>
</feature>
<feature type="repeat" description="TPR" evidence="23">
    <location>
        <begin position="83"/>
        <end position="116"/>
    </location>
</feature>
<dbReference type="InterPro" id="IPR019734">
    <property type="entry name" value="TPR_rpt"/>
</dbReference>
<keyword evidence="11 20" id="KW-0067">ATP-binding</keyword>
<evidence type="ECO:0000256" key="25">
    <source>
        <dbReference type="SAM" id="Phobius"/>
    </source>
</evidence>
<keyword evidence="13 25" id="KW-0472">Membrane</keyword>
<dbReference type="AlphaFoldDB" id="A0A1J1HT59"/>
<dbReference type="InterPro" id="IPR036597">
    <property type="entry name" value="Fido-like_dom_sf"/>
</dbReference>
<dbReference type="Gene3D" id="1.10.3290.10">
    <property type="entry name" value="Fido-like domain"/>
    <property type="match status" value="1"/>
</dbReference>
<keyword evidence="5 25" id="KW-0812">Transmembrane</keyword>
<keyword evidence="28" id="KW-1185">Reference proteome</keyword>
<feature type="transmembrane region" description="Helical" evidence="25">
    <location>
        <begin position="20"/>
        <end position="40"/>
    </location>
</feature>
<keyword evidence="9" id="KW-0378">Hydrolase</keyword>
<feature type="domain" description="Fido" evidence="26">
    <location>
        <begin position="262"/>
        <end position="397"/>
    </location>
</feature>
<dbReference type="PANTHER" id="PTHR13504:SF34">
    <property type="entry name" value="PROTEIN ADENYLYLTRANSFERASE FICD"/>
    <property type="match status" value="1"/>
</dbReference>
<dbReference type="Pfam" id="PF02661">
    <property type="entry name" value="Fic"/>
    <property type="match status" value="1"/>
</dbReference>
<comment type="catalytic activity">
    <reaction evidence="18">
        <text>3-O-(5'-adenylyl)-L-threonyl-[protein] + H2O = L-threonyl-[protein] + AMP + H(+)</text>
        <dbReference type="Rhea" id="RHEA:55932"/>
        <dbReference type="Rhea" id="RHEA-COMP:11060"/>
        <dbReference type="Rhea" id="RHEA-COMP:13847"/>
        <dbReference type="ChEBI" id="CHEBI:15377"/>
        <dbReference type="ChEBI" id="CHEBI:15378"/>
        <dbReference type="ChEBI" id="CHEBI:30013"/>
        <dbReference type="ChEBI" id="CHEBI:138113"/>
        <dbReference type="ChEBI" id="CHEBI:456215"/>
    </reaction>
</comment>
<evidence type="ECO:0000256" key="22">
    <source>
        <dbReference type="PIRSR" id="PIRSR640198-4"/>
    </source>
</evidence>
<evidence type="ECO:0000256" key="18">
    <source>
        <dbReference type="ARBA" id="ARBA00049297"/>
    </source>
</evidence>
<name>A0A1J1HT59_9DIPT</name>
<evidence type="ECO:0000256" key="4">
    <source>
        <dbReference type="ARBA" id="ARBA00022679"/>
    </source>
</evidence>
<dbReference type="GO" id="GO:0005524">
    <property type="term" value="F:ATP binding"/>
    <property type="evidence" value="ECO:0007669"/>
    <property type="project" value="UniProtKB-KW"/>
</dbReference>
<evidence type="ECO:0000256" key="20">
    <source>
        <dbReference type="PIRSR" id="PIRSR640198-2"/>
    </source>
</evidence>
<dbReference type="EMBL" id="CVRI01000020">
    <property type="protein sequence ID" value="CRK90564.1"/>
    <property type="molecule type" value="Genomic_DNA"/>
</dbReference>
<gene>
    <name evidence="27" type="ORF">CLUMA_CG004267</name>
</gene>
<feature type="active site" evidence="19">
    <location>
        <position position="340"/>
    </location>
</feature>
<dbReference type="InterPro" id="IPR011990">
    <property type="entry name" value="TPR-like_helical_dom_sf"/>
</dbReference>
<feature type="compositionally biased region" description="Gly residues" evidence="24">
    <location>
        <begin position="443"/>
        <end position="453"/>
    </location>
</feature>
<comment type="catalytic activity">
    <reaction evidence="17">
        <text>L-tyrosyl-[protein] + ATP = O-(5'-adenylyl)-L-tyrosyl-[protein] + diphosphate</text>
        <dbReference type="Rhea" id="RHEA:54288"/>
        <dbReference type="Rhea" id="RHEA-COMP:10136"/>
        <dbReference type="Rhea" id="RHEA-COMP:13846"/>
        <dbReference type="ChEBI" id="CHEBI:30616"/>
        <dbReference type="ChEBI" id="CHEBI:33019"/>
        <dbReference type="ChEBI" id="CHEBI:46858"/>
        <dbReference type="ChEBI" id="CHEBI:83624"/>
        <dbReference type="EC" id="2.7.7.108"/>
    </reaction>
</comment>
<sequence>MKMIETLNENTIPIRKKPIVIAIAVCTISILISLFIHNYLRNKSQKFLLPRDSDIRIHYDPIGIKIVDKKPKKAPVEENIVEAEINLKAALELKRTGKYEKALKVFQHSLALSPNHPSILTEYGIFLELYRHDIIQADSFYFRALTYDPNYQRALTQRQRTANVVQGIDEERLRRLDEKRDLLSQVDTNSAAMKRATKEAYILHIYHSVGIEGNSMTLSETRSVLETRMAVSGRSVDEHNEVLGLDSAMKYVNASLVKNNYITLEDILEIHKRVLGHVDPIEGGIFRRTQVYVGNHIPPKPQEVQILMDTFVEWMNSKEASELHPIKLAAIAHYKLVHIHPFTDGNGRTSRLLMNTILMRFGFPPVVIQKQQRLQYYNYLQMANEGDIRPFIRFVAEATEKTLDLYLWATSELPYQVPLLAQAETIEAHSPTISSGLEDDLSGSGGDGDAIRL</sequence>
<evidence type="ECO:0000256" key="11">
    <source>
        <dbReference type="ARBA" id="ARBA00022840"/>
    </source>
</evidence>
<evidence type="ECO:0000256" key="24">
    <source>
        <dbReference type="SAM" id="MobiDB-lite"/>
    </source>
</evidence>
<feature type="region of interest" description="Disordered" evidence="24">
    <location>
        <begin position="431"/>
        <end position="453"/>
    </location>
</feature>
<dbReference type="GO" id="GO:0070733">
    <property type="term" value="F:AMPylase activity"/>
    <property type="evidence" value="ECO:0007669"/>
    <property type="project" value="UniProtKB-EC"/>
</dbReference>
<evidence type="ECO:0000256" key="21">
    <source>
        <dbReference type="PIRSR" id="PIRSR640198-3"/>
    </source>
</evidence>
<keyword evidence="4" id="KW-0808">Transferase</keyword>
<comment type="catalytic activity">
    <reaction evidence="16">
        <text>L-threonyl-[protein] + ATP = 3-O-(5'-adenylyl)-L-threonyl-[protein] + diphosphate</text>
        <dbReference type="Rhea" id="RHEA:54292"/>
        <dbReference type="Rhea" id="RHEA-COMP:11060"/>
        <dbReference type="Rhea" id="RHEA-COMP:13847"/>
        <dbReference type="ChEBI" id="CHEBI:30013"/>
        <dbReference type="ChEBI" id="CHEBI:30616"/>
        <dbReference type="ChEBI" id="CHEBI:33019"/>
        <dbReference type="ChEBI" id="CHEBI:138113"/>
        <dbReference type="EC" id="2.7.7.108"/>
    </reaction>
</comment>
<evidence type="ECO:0000256" key="7">
    <source>
        <dbReference type="ARBA" id="ARBA00022737"/>
    </source>
</evidence>